<dbReference type="VEuPathDB" id="CryptoDB:cand_004360"/>
<comment type="caution">
    <text evidence="1">The sequence shown here is derived from an EMBL/GenBank/DDBJ whole genome shotgun (WGS) entry which is preliminary data.</text>
</comment>
<dbReference type="OrthoDB" id="10293962at2759"/>
<dbReference type="RefSeq" id="XP_067067345.1">
    <property type="nucleotide sequence ID" value="XM_067210679.1"/>
</dbReference>
<name>A0A1J4MNP1_9CRYT</name>
<accession>A0A1J4MNP1</accession>
<evidence type="ECO:0000313" key="2">
    <source>
        <dbReference type="Proteomes" id="UP000186804"/>
    </source>
</evidence>
<keyword evidence="2" id="KW-1185">Reference proteome</keyword>
<sequence length="212" mass="25106">MKTNSNNILRRYYYTHLINILRLIERWKKVRKDLSNNVQNYSKVKVNKLYITQKNFLMNSILLVNPVYFDQAKRNIKSAEINQIMQNIMENINELQKIAEDLISIQNYISDINLSEFSNNLDWFSPIIGSESKISLDNLQIFLDEWYESIICDFKIQRGILEFIPILSSQNIEQIQGCLNYFQLSPFGDIFESKQSFNLVRDSIRSFITNHT</sequence>
<organism evidence="1 2">
    <name type="scientific">Cryptosporidium andersoni</name>
    <dbReference type="NCBI Taxonomy" id="117008"/>
    <lineage>
        <taxon>Eukaryota</taxon>
        <taxon>Sar</taxon>
        <taxon>Alveolata</taxon>
        <taxon>Apicomplexa</taxon>
        <taxon>Conoidasida</taxon>
        <taxon>Coccidia</taxon>
        <taxon>Eucoccidiorida</taxon>
        <taxon>Eimeriorina</taxon>
        <taxon>Cryptosporidiidae</taxon>
        <taxon>Cryptosporidium</taxon>
    </lineage>
</organism>
<gene>
    <name evidence="1" type="ORF">cand_004360</name>
</gene>
<protein>
    <submittedName>
        <fullName evidence="1">Uncharacterized protein</fullName>
    </submittedName>
</protein>
<evidence type="ECO:0000313" key="1">
    <source>
        <dbReference type="EMBL" id="OII75075.1"/>
    </source>
</evidence>
<reference evidence="1 2" key="1">
    <citation type="submission" date="2016-10" db="EMBL/GenBank/DDBJ databases">
        <title>Reductive evolution of mitochondrial metabolism and differential evolution of invasion-related proteins in Cryptosporidium.</title>
        <authorList>
            <person name="Liu S."/>
            <person name="Roellig D.M."/>
            <person name="Guo Y."/>
            <person name="Li N."/>
            <person name="Frace M.A."/>
            <person name="Tang K."/>
            <person name="Zhang L."/>
            <person name="Feng Y."/>
            <person name="Xiao L."/>
        </authorList>
    </citation>
    <scope>NUCLEOTIDE SEQUENCE [LARGE SCALE GENOMIC DNA]</scope>
    <source>
        <strain evidence="1">30847</strain>
    </source>
</reference>
<dbReference type="AlphaFoldDB" id="A0A1J4MNP1"/>
<dbReference type="EMBL" id="LRBS01000091">
    <property type="protein sequence ID" value="OII75075.1"/>
    <property type="molecule type" value="Genomic_DNA"/>
</dbReference>
<proteinExistence type="predicted"/>
<dbReference type="Proteomes" id="UP000186804">
    <property type="component" value="Unassembled WGS sequence"/>
</dbReference>
<dbReference type="GeneID" id="92364621"/>